<dbReference type="EMBL" id="JANPWB010000009">
    <property type="protein sequence ID" value="KAJ1149934.1"/>
    <property type="molecule type" value="Genomic_DNA"/>
</dbReference>
<protein>
    <submittedName>
        <fullName evidence="1">Uncharacterized protein</fullName>
    </submittedName>
</protein>
<reference evidence="1" key="1">
    <citation type="journal article" date="2022" name="bioRxiv">
        <title>Sequencing and chromosome-scale assembly of the giantPleurodeles waltlgenome.</title>
        <authorList>
            <person name="Brown T."/>
            <person name="Elewa A."/>
            <person name="Iarovenko S."/>
            <person name="Subramanian E."/>
            <person name="Araus A.J."/>
            <person name="Petzold A."/>
            <person name="Susuki M."/>
            <person name="Suzuki K.-i.T."/>
            <person name="Hayashi T."/>
            <person name="Toyoda A."/>
            <person name="Oliveira C."/>
            <person name="Osipova E."/>
            <person name="Leigh N.D."/>
            <person name="Simon A."/>
            <person name="Yun M.H."/>
        </authorList>
    </citation>
    <scope>NUCLEOTIDE SEQUENCE</scope>
    <source>
        <strain evidence="1">20211129_DDA</strain>
        <tissue evidence="1">Liver</tissue>
    </source>
</reference>
<evidence type="ECO:0000313" key="1">
    <source>
        <dbReference type="EMBL" id="KAJ1149934.1"/>
    </source>
</evidence>
<organism evidence="1 2">
    <name type="scientific">Pleurodeles waltl</name>
    <name type="common">Iberian ribbed newt</name>
    <dbReference type="NCBI Taxonomy" id="8319"/>
    <lineage>
        <taxon>Eukaryota</taxon>
        <taxon>Metazoa</taxon>
        <taxon>Chordata</taxon>
        <taxon>Craniata</taxon>
        <taxon>Vertebrata</taxon>
        <taxon>Euteleostomi</taxon>
        <taxon>Amphibia</taxon>
        <taxon>Batrachia</taxon>
        <taxon>Caudata</taxon>
        <taxon>Salamandroidea</taxon>
        <taxon>Salamandridae</taxon>
        <taxon>Pleurodelinae</taxon>
        <taxon>Pleurodeles</taxon>
    </lineage>
</organism>
<accession>A0AAV7RCA5</accession>
<dbReference type="AlphaFoldDB" id="A0AAV7RCA5"/>
<keyword evidence="2" id="KW-1185">Reference proteome</keyword>
<evidence type="ECO:0000313" key="2">
    <source>
        <dbReference type="Proteomes" id="UP001066276"/>
    </source>
</evidence>
<dbReference type="Proteomes" id="UP001066276">
    <property type="component" value="Chromosome 5"/>
</dbReference>
<comment type="caution">
    <text evidence="1">The sequence shown here is derived from an EMBL/GenBank/DDBJ whole genome shotgun (WGS) entry which is preliminary data.</text>
</comment>
<gene>
    <name evidence="1" type="ORF">NDU88_002732</name>
</gene>
<name>A0AAV7RCA5_PLEWA</name>
<sequence>MRSAGPGRWPKEHEAWLRRTRDRKASGGARVHEAIRAGGQTGPGQRGVLRDWGKTAVACWSARRAPFTAA</sequence>
<proteinExistence type="predicted"/>